<keyword evidence="2" id="KW-1185">Reference proteome</keyword>
<dbReference type="Proteomes" id="UP000242917">
    <property type="component" value="Chromosome I"/>
</dbReference>
<evidence type="ECO:0000313" key="1">
    <source>
        <dbReference type="EMBL" id="AUG46439.1"/>
    </source>
</evidence>
<organism evidence="1 2">
    <name type="scientific">Haloarcula taiwanensis</name>
    <dbReference type="NCBI Taxonomy" id="1932004"/>
    <lineage>
        <taxon>Archaea</taxon>
        <taxon>Methanobacteriati</taxon>
        <taxon>Methanobacteriota</taxon>
        <taxon>Stenosarchaea group</taxon>
        <taxon>Halobacteria</taxon>
        <taxon>Halobacteriales</taxon>
        <taxon>Haloarculaceae</taxon>
        <taxon>Haloarcula</taxon>
    </lineage>
</organism>
<accession>A0A2H4ZVD7</accession>
<sequence>MASIALDEQTERRLDKLRAAVRRRTGQPISRAELLNQLVEDAYASRSEVVDMFRTSQAYVADEDSGTVYRPERELVPGGAEQPDE</sequence>
<dbReference type="EMBL" id="CP019154">
    <property type="protein sequence ID" value="AUG46439.1"/>
    <property type="molecule type" value="Genomic_DNA"/>
</dbReference>
<protein>
    <submittedName>
        <fullName evidence="1">Uncharacterized protein</fullName>
    </submittedName>
</protein>
<evidence type="ECO:0000313" key="2">
    <source>
        <dbReference type="Proteomes" id="UP000242917"/>
    </source>
</evidence>
<gene>
    <name evidence="1" type="ORF">BVU17_02470</name>
</gene>
<name>A0A2H4ZVD7_9EURY</name>
<proteinExistence type="predicted"/>
<dbReference type="AlphaFoldDB" id="A0A2H4ZVD7"/>
<reference evidence="1 2" key="1">
    <citation type="submission" date="2017-01" db="EMBL/GenBank/DDBJ databases">
        <title>A Red Light-Sensitive Sensory Rhodopsin I From Haloarcula taiwanensis, A New Haloarchaeon Isolated From Taiwan.</title>
        <authorList>
            <person name="Yang C.-S."/>
            <person name="Han Y.-A."/>
            <person name="Chen P.-C."/>
            <person name="Ng W.V."/>
            <person name="Chen T.-W."/>
        </authorList>
    </citation>
    <scope>NUCLEOTIDE SEQUENCE [LARGE SCALE GENOMIC DNA]</scope>
    <source>
        <strain evidence="1 2">Taiwanensis</strain>
    </source>
</reference>
<dbReference type="KEGG" id="hta:BVU17_02470"/>
<dbReference type="OrthoDB" id="194703at2157"/>